<keyword evidence="4" id="KW-1185">Reference proteome</keyword>
<organism evidence="3 4">
    <name type="scientific">Cylindrotheca closterium</name>
    <dbReference type="NCBI Taxonomy" id="2856"/>
    <lineage>
        <taxon>Eukaryota</taxon>
        <taxon>Sar</taxon>
        <taxon>Stramenopiles</taxon>
        <taxon>Ochrophyta</taxon>
        <taxon>Bacillariophyta</taxon>
        <taxon>Bacillariophyceae</taxon>
        <taxon>Bacillariophycidae</taxon>
        <taxon>Bacillariales</taxon>
        <taxon>Bacillariaceae</taxon>
        <taxon>Cylindrotheca</taxon>
    </lineage>
</organism>
<keyword evidence="2" id="KW-1133">Transmembrane helix</keyword>
<feature type="transmembrane region" description="Helical" evidence="2">
    <location>
        <begin position="33"/>
        <end position="49"/>
    </location>
</feature>
<keyword evidence="2" id="KW-0472">Membrane</keyword>
<gene>
    <name evidence="3" type="ORF">CYCCA115_LOCUS5415</name>
</gene>
<evidence type="ECO:0000313" key="4">
    <source>
        <dbReference type="Proteomes" id="UP001295423"/>
    </source>
</evidence>
<feature type="region of interest" description="Disordered" evidence="1">
    <location>
        <begin position="173"/>
        <end position="205"/>
    </location>
</feature>
<evidence type="ECO:0000313" key="3">
    <source>
        <dbReference type="EMBL" id="CAJ1936891.1"/>
    </source>
</evidence>
<evidence type="ECO:0000256" key="1">
    <source>
        <dbReference type="SAM" id="MobiDB-lite"/>
    </source>
</evidence>
<dbReference type="Proteomes" id="UP001295423">
    <property type="component" value="Unassembled WGS sequence"/>
</dbReference>
<dbReference type="EMBL" id="CAKOGP040000569">
    <property type="protein sequence ID" value="CAJ1936891.1"/>
    <property type="molecule type" value="Genomic_DNA"/>
</dbReference>
<comment type="caution">
    <text evidence="3">The sequence shown here is derived from an EMBL/GenBank/DDBJ whole genome shotgun (WGS) entry which is preliminary data.</text>
</comment>
<sequence length="542" mass="61764">MSIWKNSRHRKQHSDESSSTSTARYFFTPSKKIRLILFLASVGVLLFTVELQRKLFQTALNDENTQSWWSLSFVTPSAVYYPSSAAAAVFGKGYPNRRQKLSSSSSLLLTNESWNEWEHKFRANHTMLLEQLQKSSVYGSTYDDDHDHDGIVDVKCSVDYLRDYVQVTRPATDLSPLPNDCDWPKRLKQQQQQQQQWKNGNSQSPVPVLLSDATIDATIDADSNDNKCQLVHFSATQACQLLNERRAAVNHDHTKNHGQQPQQQQPIVLLFIGDSLIRHIVIGLGIVLTGNVRQGGVQYIHSNPHDDLGHVWKRACSCENQFTCATLKQQDDMGRFTHAFGYNNMTYLNHVDWCQKSNNIGIDTRQHPPRTYQIILEQQNNNPKISPMVRQLIANHAKYHSAFVIVTDASALHSGLNIRKTRRFLDKLENLLRLQSSSRSSWLIIPMTVHHVGANKPNEFLEQQGRQPVEDYNQQLRTWVEQKKTNYRLLDTYSMTQGLPSNDGTHYPSASVALAQILLLYLRDYLPATVVRDGGAAAVQEE</sequence>
<protein>
    <submittedName>
        <fullName evidence="3">Uncharacterized protein</fullName>
    </submittedName>
</protein>
<reference evidence="3" key="1">
    <citation type="submission" date="2023-08" db="EMBL/GenBank/DDBJ databases">
        <authorList>
            <person name="Audoor S."/>
            <person name="Bilcke G."/>
        </authorList>
    </citation>
    <scope>NUCLEOTIDE SEQUENCE</scope>
</reference>
<name>A0AAD2CJW7_9STRA</name>
<keyword evidence="2" id="KW-0812">Transmembrane</keyword>
<evidence type="ECO:0000256" key="2">
    <source>
        <dbReference type="SAM" id="Phobius"/>
    </source>
</evidence>
<proteinExistence type="predicted"/>
<accession>A0AAD2CJW7</accession>
<dbReference type="AlphaFoldDB" id="A0AAD2CJW7"/>